<evidence type="ECO:0000313" key="3">
    <source>
        <dbReference type="Proteomes" id="UP000710385"/>
    </source>
</evidence>
<dbReference type="Proteomes" id="UP000710385">
    <property type="component" value="Unassembled WGS sequence"/>
</dbReference>
<protein>
    <submittedName>
        <fullName evidence="2">Uncharacterized protein</fullName>
    </submittedName>
</protein>
<feature type="region of interest" description="Disordered" evidence="1">
    <location>
        <begin position="1"/>
        <end position="26"/>
    </location>
</feature>
<gene>
    <name evidence="2" type="ORF">HS096_01945</name>
</gene>
<reference evidence="2" key="1">
    <citation type="submission" date="2020-05" db="EMBL/GenBank/DDBJ databases">
        <title>High-Quality Genomes of Partial-Nitritation/Anammox System by Hierarchical Clustering Based Hybrid Assembly.</title>
        <authorList>
            <person name="Liu L."/>
            <person name="Wang Y."/>
            <person name="Che Y."/>
            <person name="Chen Y."/>
            <person name="Xia Y."/>
            <person name="Luo R."/>
            <person name="Cheng S.H."/>
            <person name="Zheng C."/>
            <person name="Zhang T."/>
        </authorList>
    </citation>
    <scope>NUCLEOTIDE SEQUENCE</scope>
    <source>
        <strain evidence="2">H1_PAT1</strain>
    </source>
</reference>
<dbReference type="AlphaFoldDB" id="A0A928TS66"/>
<comment type="caution">
    <text evidence="2">The sequence shown here is derived from an EMBL/GenBank/DDBJ whole genome shotgun (WGS) entry which is preliminary data.</text>
</comment>
<evidence type="ECO:0000313" key="2">
    <source>
        <dbReference type="EMBL" id="MBE7525134.1"/>
    </source>
</evidence>
<feature type="compositionally biased region" description="Polar residues" evidence="1">
    <location>
        <begin position="15"/>
        <end position="26"/>
    </location>
</feature>
<accession>A0A928TS66</accession>
<dbReference type="EMBL" id="JABTTY010000001">
    <property type="protein sequence ID" value="MBE7525134.1"/>
    <property type="molecule type" value="Genomic_DNA"/>
</dbReference>
<sequence>MPDDKSDRTFIGMGPNSTMESRTRAPSNPMWLARTKVRQSSRLPFVSWEMRRPSEEDIANVDAITYPVREPQSFAGLHGNRGRIREMLRKAASRMLKAGIPSKLSVPDAEFTKNIGAAANDMRLPAHHGLCLPFFSWDVQAEALLDAASLRASGDFLGACQHLVGPQEPAVRFSQAGVGLVGVDPRHVAWRTFLDCQRGDVASSDFLMDLASFAWFVLQHDVPFPDVILGGTFIKEAGGERRVLLATRRDGGWSVGPFRPEDGSGPAAVIVMS</sequence>
<organism evidence="2 3">
    <name type="scientific">candidate division WWE3 bacterium</name>
    <dbReference type="NCBI Taxonomy" id="2053526"/>
    <lineage>
        <taxon>Bacteria</taxon>
        <taxon>Katanobacteria</taxon>
    </lineage>
</organism>
<name>A0A928TS66_UNCKA</name>
<proteinExistence type="predicted"/>
<evidence type="ECO:0000256" key="1">
    <source>
        <dbReference type="SAM" id="MobiDB-lite"/>
    </source>
</evidence>